<organism evidence="5 6">
    <name type="scientific">Algibacter marinivivus</name>
    <dbReference type="NCBI Taxonomy" id="2100723"/>
    <lineage>
        <taxon>Bacteria</taxon>
        <taxon>Pseudomonadati</taxon>
        <taxon>Bacteroidota</taxon>
        <taxon>Flavobacteriia</taxon>
        <taxon>Flavobacteriales</taxon>
        <taxon>Flavobacteriaceae</taxon>
        <taxon>Algibacter</taxon>
    </lineage>
</organism>
<keyword evidence="6" id="KW-1185">Reference proteome</keyword>
<dbReference type="Pfam" id="PF01551">
    <property type="entry name" value="Peptidase_M23"/>
    <property type="match status" value="1"/>
</dbReference>
<evidence type="ECO:0000259" key="3">
    <source>
        <dbReference type="Pfam" id="PF01551"/>
    </source>
</evidence>
<evidence type="ECO:0000313" key="6">
    <source>
        <dbReference type="Proteomes" id="UP000245375"/>
    </source>
</evidence>
<dbReference type="RefSeq" id="WP_109351839.1">
    <property type="nucleotide sequence ID" value="NZ_QFRI01000001.1"/>
</dbReference>
<proteinExistence type="predicted"/>
<dbReference type="EMBL" id="QFRI01000001">
    <property type="protein sequence ID" value="PWH83834.1"/>
    <property type="molecule type" value="Genomic_DNA"/>
</dbReference>
<accession>A0A2U2X7U4</accession>
<feature type="signal peptide" evidence="2">
    <location>
        <begin position="1"/>
        <end position="21"/>
    </location>
</feature>
<dbReference type="Gene3D" id="2.70.70.10">
    <property type="entry name" value="Glucose Permease (Domain IIA)"/>
    <property type="match status" value="1"/>
</dbReference>
<dbReference type="SUPFAM" id="SSF51261">
    <property type="entry name" value="Duplicated hybrid motif"/>
    <property type="match status" value="1"/>
</dbReference>
<dbReference type="GO" id="GO:0004222">
    <property type="term" value="F:metalloendopeptidase activity"/>
    <property type="evidence" value="ECO:0007669"/>
    <property type="project" value="TreeGrafter"/>
</dbReference>
<dbReference type="Pfam" id="PF18962">
    <property type="entry name" value="Por_Secre_tail"/>
    <property type="match status" value="1"/>
</dbReference>
<reference evidence="5" key="2">
    <citation type="submission" date="2018-05" db="EMBL/GenBank/DDBJ databases">
        <authorList>
            <person name="Lanie J.A."/>
            <person name="Ng W.-L."/>
            <person name="Kazmierczak K.M."/>
            <person name="Andrzejewski T.M."/>
            <person name="Davidsen T.M."/>
            <person name="Wayne K.J."/>
            <person name="Tettelin H."/>
            <person name="Glass J.I."/>
            <person name="Rusch D."/>
            <person name="Podicherti R."/>
            <person name="Tsui H.-C.T."/>
            <person name="Winkler M.E."/>
        </authorList>
    </citation>
    <scope>NUCLEOTIDE SEQUENCE [LARGE SCALE GENOMIC DNA]</scope>
    <source>
        <strain evidence="5">ZY111</strain>
    </source>
</reference>
<sequence>MKSKITLQFIFSILTFSILNAQAPNFIPDGGEFVFNPDNVPCITDEQRDVVLNEIKNSIQQLKVEKKLSYKGKHNKLIHPLFIWPVKKKDGLEYNDVWGISNYVDQNSAFPNQTLDYNCGNRTYDTTNGYNHAGIDIFNWPFQWKMMDNDDVEIIAAAPGQILAKVDSRTDRSCSFNGTNWNFVYIQHDDGSVAVYGHLKQNSATTKNVGDMVTEGEYLGIVGSSGNSTGPHLHFEVYSEIEWNGVGQDILVDPYAGTCNNMNTDTWWQNQKPYNNPNINAVLTHSAPPVFPNCPTQEISNENDDFDTSESITFGLYMRDQMNGTNINLKVIRPDNSVVYNWNFPFNANYNSSYWYWTFSNIYNMNGEWKWEATYQGQTVTHSFNITGVLSVEDQYLKDTSIYPNPANDIIHISTVKKIVNAEIINVTGKAIQSFNNPNQGLKTINTSNLSNGLYFLRLEGDTYEKKTIKFIKQ</sequence>
<feature type="chain" id="PRO_5015787959" description="Por secretion system C-terminal sorting domain-containing protein" evidence="2">
    <location>
        <begin position="22"/>
        <end position="474"/>
    </location>
</feature>
<gene>
    <name evidence="5" type="ORF">DIS18_04585</name>
</gene>
<evidence type="ECO:0000256" key="2">
    <source>
        <dbReference type="SAM" id="SignalP"/>
    </source>
</evidence>
<evidence type="ECO:0008006" key="7">
    <source>
        <dbReference type="Google" id="ProtNLM"/>
    </source>
</evidence>
<dbReference type="Proteomes" id="UP000245375">
    <property type="component" value="Unassembled WGS sequence"/>
</dbReference>
<dbReference type="InterPro" id="IPR011055">
    <property type="entry name" value="Dup_hybrid_motif"/>
</dbReference>
<feature type="domain" description="Secretion system C-terminal sorting" evidence="4">
    <location>
        <begin position="402"/>
        <end position="468"/>
    </location>
</feature>
<feature type="domain" description="M23ase beta-sheet core" evidence="3">
    <location>
        <begin position="151"/>
        <end position="239"/>
    </location>
</feature>
<dbReference type="InterPro" id="IPR016047">
    <property type="entry name" value="M23ase_b-sheet_dom"/>
</dbReference>
<dbReference type="CDD" id="cd12797">
    <property type="entry name" value="M23_peptidase"/>
    <property type="match status" value="1"/>
</dbReference>
<evidence type="ECO:0000313" key="5">
    <source>
        <dbReference type="EMBL" id="PWH83834.1"/>
    </source>
</evidence>
<dbReference type="InterPro" id="IPR050570">
    <property type="entry name" value="Cell_wall_metabolism_enzyme"/>
</dbReference>
<comment type="caution">
    <text evidence="5">The sequence shown here is derived from an EMBL/GenBank/DDBJ whole genome shotgun (WGS) entry which is preliminary data.</text>
</comment>
<dbReference type="PANTHER" id="PTHR21666:SF270">
    <property type="entry name" value="MUREIN HYDROLASE ACTIVATOR ENVC"/>
    <property type="match status" value="1"/>
</dbReference>
<dbReference type="PANTHER" id="PTHR21666">
    <property type="entry name" value="PEPTIDASE-RELATED"/>
    <property type="match status" value="1"/>
</dbReference>
<dbReference type="OrthoDB" id="9809488at2"/>
<dbReference type="InterPro" id="IPR026444">
    <property type="entry name" value="Secre_tail"/>
</dbReference>
<reference evidence="5" key="1">
    <citation type="submission" date="2018-05" db="EMBL/GenBank/DDBJ databases">
        <title>Algibacter marinivivus sp. nov., isolated from sample around a algae.</title>
        <authorList>
            <person name="Zhong X."/>
        </authorList>
    </citation>
    <scope>NUCLEOTIDE SEQUENCE [LARGE SCALE GENOMIC DNA]</scope>
    <source>
        <strain evidence="5">ZY111</strain>
    </source>
</reference>
<dbReference type="AlphaFoldDB" id="A0A2U2X7U4"/>
<protein>
    <recommendedName>
        <fullName evidence="7">Por secretion system C-terminal sorting domain-containing protein</fullName>
    </recommendedName>
</protein>
<keyword evidence="1 2" id="KW-0732">Signal</keyword>
<name>A0A2U2X7U4_9FLAO</name>
<evidence type="ECO:0000259" key="4">
    <source>
        <dbReference type="Pfam" id="PF18962"/>
    </source>
</evidence>
<evidence type="ECO:0000256" key="1">
    <source>
        <dbReference type="ARBA" id="ARBA00022729"/>
    </source>
</evidence>
<dbReference type="NCBIfam" id="TIGR04183">
    <property type="entry name" value="Por_Secre_tail"/>
    <property type="match status" value="1"/>
</dbReference>